<reference evidence="1 2" key="1">
    <citation type="journal article" date="2010" name="Nature">
        <title>Genome sequencing and analysis of the model grass Brachypodium distachyon.</title>
        <authorList>
            <consortium name="International Brachypodium Initiative"/>
        </authorList>
    </citation>
    <scope>NUCLEOTIDE SEQUENCE [LARGE SCALE GENOMIC DNA]</scope>
    <source>
        <strain evidence="1 2">Bd21</strain>
    </source>
</reference>
<dbReference type="FunCoup" id="A0A2K2CZQ6">
    <property type="interactions" value="119"/>
</dbReference>
<dbReference type="Gramene" id="PNT67504">
    <property type="protein sequence ID" value="PNT67504"/>
    <property type="gene ID" value="BRADI_3g28181v3"/>
</dbReference>
<dbReference type="Proteomes" id="UP000008810">
    <property type="component" value="Chromosome 3"/>
</dbReference>
<organism evidence="1">
    <name type="scientific">Brachypodium distachyon</name>
    <name type="common">Purple false brome</name>
    <name type="synonym">Trachynia distachya</name>
    <dbReference type="NCBI Taxonomy" id="15368"/>
    <lineage>
        <taxon>Eukaryota</taxon>
        <taxon>Viridiplantae</taxon>
        <taxon>Streptophyta</taxon>
        <taxon>Embryophyta</taxon>
        <taxon>Tracheophyta</taxon>
        <taxon>Spermatophyta</taxon>
        <taxon>Magnoliopsida</taxon>
        <taxon>Liliopsida</taxon>
        <taxon>Poales</taxon>
        <taxon>Poaceae</taxon>
        <taxon>BOP clade</taxon>
        <taxon>Pooideae</taxon>
        <taxon>Stipodae</taxon>
        <taxon>Brachypodieae</taxon>
        <taxon>Brachypodium</taxon>
    </lineage>
</organism>
<keyword evidence="3" id="KW-1185">Reference proteome</keyword>
<evidence type="ECO:0000313" key="1">
    <source>
        <dbReference type="EMBL" id="PNT67504.1"/>
    </source>
</evidence>
<dbReference type="AlphaFoldDB" id="A0A2K2CZQ6"/>
<name>A0A2K2CZQ6_BRADI</name>
<proteinExistence type="predicted"/>
<dbReference type="InParanoid" id="A0A2K2CZQ6"/>
<evidence type="ECO:0000313" key="2">
    <source>
        <dbReference type="EnsemblPlants" id="PNT67504"/>
    </source>
</evidence>
<dbReference type="EMBL" id="CM000882">
    <property type="protein sequence ID" value="PNT67504.1"/>
    <property type="molecule type" value="Genomic_DNA"/>
</dbReference>
<sequence length="323" mass="35076">MDFLFGGGAACRCSRDIFTIFSIAGVAYAVPFRADCKTRPLPLILTCLVDARCCACEPMPDSKHARPARHLDTRVLDGDREEAADALRERVLHDRLVLDEGEGAARGLGDGVHRRRVVVRAETERVYRRRTVAGAGVRYRRRHEAHVVITSATSAVVTVPRRGVCVLPVGEKHDAGDGVPVPAAGKHVCGDAEARADVGAAPRDEGAHGALRRGLARVRHAREADQTCRVAGEGHHGEPVGGAHVVDDEPHGLLQELQLAARHAAARVEHGHEIERRACRLASRRRGQRLGVHEHREAVAGRAPRERRALAVRLEDDQPSVGI</sequence>
<accession>A0A2K2CZQ6</accession>
<dbReference type="EnsemblPlants" id="PNT67504">
    <property type="protein sequence ID" value="PNT67504"/>
    <property type="gene ID" value="BRADI_3g28181v3"/>
</dbReference>
<reference evidence="1" key="2">
    <citation type="submission" date="2017-06" db="EMBL/GenBank/DDBJ databases">
        <title>WGS assembly of Brachypodium distachyon.</title>
        <authorList>
            <consortium name="The International Brachypodium Initiative"/>
            <person name="Lucas S."/>
            <person name="Harmon-Smith M."/>
            <person name="Lail K."/>
            <person name="Tice H."/>
            <person name="Grimwood J."/>
            <person name="Bruce D."/>
            <person name="Barry K."/>
            <person name="Shu S."/>
            <person name="Lindquist E."/>
            <person name="Wang M."/>
            <person name="Pitluck S."/>
            <person name="Vogel J.P."/>
            <person name="Garvin D.F."/>
            <person name="Mockler T.C."/>
            <person name="Schmutz J."/>
            <person name="Rokhsar D."/>
            <person name="Bevan M.W."/>
        </authorList>
    </citation>
    <scope>NUCLEOTIDE SEQUENCE</scope>
    <source>
        <strain evidence="1">Bd21</strain>
    </source>
</reference>
<evidence type="ECO:0000313" key="3">
    <source>
        <dbReference type="Proteomes" id="UP000008810"/>
    </source>
</evidence>
<gene>
    <name evidence="1" type="ORF">BRADI_3g28181v3</name>
</gene>
<reference evidence="2" key="3">
    <citation type="submission" date="2018-08" db="UniProtKB">
        <authorList>
            <consortium name="EnsemblPlants"/>
        </authorList>
    </citation>
    <scope>IDENTIFICATION</scope>
    <source>
        <strain evidence="2">cv. Bd21</strain>
    </source>
</reference>
<protein>
    <submittedName>
        <fullName evidence="1 2">Uncharacterized protein</fullName>
    </submittedName>
</protein>